<dbReference type="Gene3D" id="3.60.10.10">
    <property type="entry name" value="Endonuclease/exonuclease/phosphatase"/>
    <property type="match status" value="1"/>
</dbReference>
<dbReference type="PANTHER" id="PTHR33710:SF71">
    <property type="entry name" value="ENDONUCLEASE_EXONUCLEASE_PHOSPHATASE DOMAIN-CONTAINING PROTEIN"/>
    <property type="match status" value="1"/>
</dbReference>
<evidence type="ECO:0000313" key="1">
    <source>
        <dbReference type="Proteomes" id="UP001652623"/>
    </source>
</evidence>
<keyword evidence="1" id="KW-1185">Reference proteome</keyword>
<protein>
    <submittedName>
        <fullName evidence="2">Uncharacterized protein LOC125424078</fullName>
    </submittedName>
</protein>
<dbReference type="InterPro" id="IPR036691">
    <property type="entry name" value="Endo/exonu/phosph_ase_sf"/>
</dbReference>
<organism evidence="1 2">
    <name type="scientific">Ziziphus jujuba</name>
    <name type="common">Chinese jujube</name>
    <name type="synonym">Ziziphus sativa</name>
    <dbReference type="NCBI Taxonomy" id="326968"/>
    <lineage>
        <taxon>Eukaryota</taxon>
        <taxon>Viridiplantae</taxon>
        <taxon>Streptophyta</taxon>
        <taxon>Embryophyta</taxon>
        <taxon>Tracheophyta</taxon>
        <taxon>Spermatophyta</taxon>
        <taxon>Magnoliopsida</taxon>
        <taxon>eudicotyledons</taxon>
        <taxon>Gunneridae</taxon>
        <taxon>Pentapetalae</taxon>
        <taxon>rosids</taxon>
        <taxon>fabids</taxon>
        <taxon>Rosales</taxon>
        <taxon>Rhamnaceae</taxon>
        <taxon>Paliureae</taxon>
        <taxon>Ziziphus</taxon>
    </lineage>
</organism>
<dbReference type="SUPFAM" id="SSF56219">
    <property type="entry name" value="DNase I-like"/>
    <property type="match status" value="1"/>
</dbReference>
<dbReference type="RefSeq" id="XP_048336347.2">
    <property type="nucleotide sequence ID" value="XM_048480390.2"/>
</dbReference>
<dbReference type="GeneID" id="125424078"/>
<dbReference type="PANTHER" id="PTHR33710">
    <property type="entry name" value="BNAC02G09200D PROTEIN"/>
    <property type="match status" value="1"/>
</dbReference>
<proteinExistence type="predicted"/>
<reference evidence="2" key="1">
    <citation type="submission" date="2025-08" db="UniProtKB">
        <authorList>
            <consortium name="RefSeq"/>
        </authorList>
    </citation>
    <scope>IDENTIFICATION</scope>
    <source>
        <tissue evidence="2">Seedling</tissue>
    </source>
</reference>
<dbReference type="Proteomes" id="UP001652623">
    <property type="component" value="Chromosome 9"/>
</dbReference>
<evidence type="ECO:0000313" key="2">
    <source>
        <dbReference type="RefSeq" id="XP_048336347.2"/>
    </source>
</evidence>
<sequence length="243" mass="28702">MTKLCKHLEFSNSVIVEANGLVGGLTFMWKKEINFELEWSSEQIINGIIKEEDGKEGWRLIAYHGTPYRKEKEAFWNHLENTILECEMPWVVIGDLNDIFEELEKFEGRKKVGAVDLSFSGKRFTWENKQEGRAYIKERLDRDLASQDWISLFSDATIHHLPMEQSDHAPILLCTHEEELSYGCPFRFLKAWMNDNSYFETEKIKAFEKELEESQFGNLEDRMKHARIEKELGEQRARLECIW</sequence>
<name>A0ABM3IVU5_ZIZJJ</name>
<gene>
    <name evidence="2" type="primary">LOC125424078</name>
</gene>
<accession>A0ABM3IVU5</accession>